<dbReference type="InterPro" id="IPR036397">
    <property type="entry name" value="RNaseH_sf"/>
</dbReference>
<dbReference type="InterPro" id="IPR012337">
    <property type="entry name" value="RNaseH-like_sf"/>
</dbReference>
<sequence length="287" mass="31896">MSSPLMRPDEFERAVLQLPADLRERARRIRACVLRDDGCPYCRIAGRSLDLAFRAALYDQHDWARVLVAEAESYADADRHAGSCARRRPTFAPATQVWRGVHRQVTRWADTAPVIAATDASWKKDAGGLGYITTDGRWGYRGRTTDRNDPTGPAKVLVSELRAVHLLLSAIEDVPEFLLLVDSRRALTFLRTWQCGRTDVMPEGYDLRPRRSGAPALVRLAERVAALPGLRMEHVKGHSGHPLNEAADSLAKIARRRMTEPFDAVGRAADLAASFLLTWHQQAAVAA</sequence>
<dbReference type="Gene3D" id="3.30.420.10">
    <property type="entry name" value="Ribonuclease H-like superfamily/Ribonuclease H"/>
    <property type="match status" value="1"/>
</dbReference>
<evidence type="ECO:0000259" key="1">
    <source>
        <dbReference type="PROSITE" id="PS50879"/>
    </source>
</evidence>
<accession>A0ABN0WI65</accession>
<dbReference type="Proteomes" id="UP001501822">
    <property type="component" value="Unassembled WGS sequence"/>
</dbReference>
<dbReference type="RefSeq" id="WP_252808240.1">
    <property type="nucleotide sequence ID" value="NZ_BAAABM010000019.1"/>
</dbReference>
<reference evidence="2 3" key="1">
    <citation type="journal article" date="2019" name="Int. J. Syst. Evol. Microbiol.">
        <title>The Global Catalogue of Microorganisms (GCM) 10K type strain sequencing project: providing services to taxonomists for standard genome sequencing and annotation.</title>
        <authorList>
            <consortium name="The Broad Institute Genomics Platform"/>
            <consortium name="The Broad Institute Genome Sequencing Center for Infectious Disease"/>
            <person name="Wu L."/>
            <person name="Ma J."/>
        </authorList>
    </citation>
    <scope>NUCLEOTIDE SEQUENCE [LARGE SCALE GENOMIC DNA]</scope>
    <source>
        <strain evidence="2 3">JCM 3146</strain>
    </source>
</reference>
<name>A0ABN0WI65_9ACTN</name>
<proteinExistence type="predicted"/>
<evidence type="ECO:0000313" key="3">
    <source>
        <dbReference type="Proteomes" id="UP001501822"/>
    </source>
</evidence>
<comment type="caution">
    <text evidence="2">The sequence shown here is derived from an EMBL/GenBank/DDBJ whole genome shotgun (WGS) entry which is preliminary data.</text>
</comment>
<dbReference type="SUPFAM" id="SSF53098">
    <property type="entry name" value="Ribonuclease H-like"/>
    <property type="match status" value="1"/>
</dbReference>
<dbReference type="Pfam" id="PF00075">
    <property type="entry name" value="RNase_H"/>
    <property type="match status" value="1"/>
</dbReference>
<gene>
    <name evidence="2" type="ORF">GCM10010151_30120</name>
</gene>
<keyword evidence="3" id="KW-1185">Reference proteome</keyword>
<protein>
    <recommendedName>
        <fullName evidence="1">RNase H type-1 domain-containing protein</fullName>
    </recommendedName>
</protein>
<dbReference type="InterPro" id="IPR002156">
    <property type="entry name" value="RNaseH_domain"/>
</dbReference>
<evidence type="ECO:0000313" key="2">
    <source>
        <dbReference type="EMBL" id="GAA0338457.1"/>
    </source>
</evidence>
<organism evidence="2 3">
    <name type="scientific">Actinoallomurus spadix</name>
    <dbReference type="NCBI Taxonomy" id="79912"/>
    <lineage>
        <taxon>Bacteria</taxon>
        <taxon>Bacillati</taxon>
        <taxon>Actinomycetota</taxon>
        <taxon>Actinomycetes</taxon>
        <taxon>Streptosporangiales</taxon>
        <taxon>Thermomonosporaceae</taxon>
        <taxon>Actinoallomurus</taxon>
    </lineage>
</organism>
<dbReference type="PROSITE" id="PS50879">
    <property type="entry name" value="RNASE_H_1"/>
    <property type="match status" value="1"/>
</dbReference>
<feature type="domain" description="RNase H type-1" evidence="1">
    <location>
        <begin position="110"/>
        <end position="256"/>
    </location>
</feature>
<dbReference type="EMBL" id="BAAABM010000019">
    <property type="protein sequence ID" value="GAA0338457.1"/>
    <property type="molecule type" value="Genomic_DNA"/>
</dbReference>